<dbReference type="RefSeq" id="WP_345043130.1">
    <property type="nucleotide sequence ID" value="NZ_BAABBA010000017.1"/>
</dbReference>
<sequence>MGPTIVFRPTSARVYAVLCWIVALAMLLAFATNGGLAEVLQYGPVALAIAALGWAVFWQPHVRVEARGVTLANVFRTHEVGWEAVERVETRWGLNLRTPAGRLSAWGAPAKGALFAGRRSEAQPELLDTDGTGTFAASGDSVLVGRVIELRAGQAGLPRPAGAWTGVRSTTNVAAVVAVVGAVTLAVVAATTLG</sequence>
<keyword evidence="1" id="KW-0812">Transmembrane</keyword>
<dbReference type="Pfam" id="PF10756">
    <property type="entry name" value="bPH_6"/>
    <property type="match status" value="1"/>
</dbReference>
<name>A0ABP8EXP8_9MICO</name>
<accession>A0ABP8EXP8</accession>
<organism evidence="3 4">
    <name type="scientific">Georgenia daeguensis</name>
    <dbReference type="NCBI Taxonomy" id="908355"/>
    <lineage>
        <taxon>Bacteria</taxon>
        <taxon>Bacillati</taxon>
        <taxon>Actinomycetota</taxon>
        <taxon>Actinomycetes</taxon>
        <taxon>Micrococcales</taxon>
        <taxon>Bogoriellaceae</taxon>
        <taxon>Georgenia</taxon>
    </lineage>
</organism>
<keyword evidence="4" id="KW-1185">Reference proteome</keyword>
<feature type="transmembrane region" description="Helical" evidence="1">
    <location>
        <begin position="173"/>
        <end position="193"/>
    </location>
</feature>
<evidence type="ECO:0000313" key="3">
    <source>
        <dbReference type="EMBL" id="GAA4288769.1"/>
    </source>
</evidence>
<evidence type="ECO:0000256" key="1">
    <source>
        <dbReference type="SAM" id="Phobius"/>
    </source>
</evidence>
<reference evidence="4" key="1">
    <citation type="journal article" date="2019" name="Int. J. Syst. Evol. Microbiol.">
        <title>The Global Catalogue of Microorganisms (GCM) 10K type strain sequencing project: providing services to taxonomists for standard genome sequencing and annotation.</title>
        <authorList>
            <consortium name="The Broad Institute Genomics Platform"/>
            <consortium name="The Broad Institute Genome Sequencing Center for Infectious Disease"/>
            <person name="Wu L."/>
            <person name="Ma J."/>
        </authorList>
    </citation>
    <scope>NUCLEOTIDE SEQUENCE [LARGE SCALE GENOMIC DNA]</scope>
    <source>
        <strain evidence="4">JCM 17459</strain>
    </source>
</reference>
<proteinExistence type="predicted"/>
<comment type="caution">
    <text evidence="3">The sequence shown here is derived from an EMBL/GenBank/DDBJ whole genome shotgun (WGS) entry which is preliminary data.</text>
</comment>
<gene>
    <name evidence="3" type="ORF">GCM10022262_31290</name>
</gene>
<protein>
    <recommendedName>
        <fullName evidence="2">Low molecular weight protein antigen 6 PH domain-containing protein</fullName>
    </recommendedName>
</protein>
<dbReference type="Proteomes" id="UP001499841">
    <property type="component" value="Unassembled WGS sequence"/>
</dbReference>
<feature type="transmembrane region" description="Helical" evidence="1">
    <location>
        <begin position="12"/>
        <end position="33"/>
    </location>
</feature>
<evidence type="ECO:0000259" key="2">
    <source>
        <dbReference type="Pfam" id="PF10756"/>
    </source>
</evidence>
<dbReference type="InterPro" id="IPR019692">
    <property type="entry name" value="CFP-6_PH"/>
</dbReference>
<dbReference type="EMBL" id="BAABBA010000017">
    <property type="protein sequence ID" value="GAA4288769.1"/>
    <property type="molecule type" value="Genomic_DNA"/>
</dbReference>
<keyword evidence="1" id="KW-0472">Membrane</keyword>
<feature type="domain" description="Low molecular weight protein antigen 6 PH" evidence="2">
    <location>
        <begin position="60"/>
        <end position="102"/>
    </location>
</feature>
<keyword evidence="1" id="KW-1133">Transmembrane helix</keyword>
<evidence type="ECO:0000313" key="4">
    <source>
        <dbReference type="Proteomes" id="UP001499841"/>
    </source>
</evidence>
<feature type="transmembrane region" description="Helical" evidence="1">
    <location>
        <begin position="39"/>
        <end position="58"/>
    </location>
</feature>